<gene>
    <name evidence="4" type="ORF">H9702_03375</name>
</gene>
<name>A0A9D2NRS5_9FIRM</name>
<dbReference type="InterPro" id="IPR003343">
    <property type="entry name" value="Big_2"/>
</dbReference>
<feature type="domain" description="BIG2" evidence="3">
    <location>
        <begin position="406"/>
        <end position="485"/>
    </location>
</feature>
<feature type="domain" description="BIG2" evidence="3">
    <location>
        <begin position="1192"/>
        <end position="1268"/>
    </location>
</feature>
<keyword evidence="1" id="KW-1133">Transmembrane helix</keyword>
<dbReference type="Pfam" id="PF22680">
    <property type="entry name" value="Glyco_hydro_123_N_2"/>
    <property type="match status" value="1"/>
</dbReference>
<dbReference type="Proteomes" id="UP000823896">
    <property type="component" value="Unassembled WGS sequence"/>
</dbReference>
<dbReference type="Pfam" id="PF02368">
    <property type="entry name" value="Big_2"/>
    <property type="match status" value="3"/>
</dbReference>
<evidence type="ECO:0000256" key="2">
    <source>
        <dbReference type="SAM" id="SignalP"/>
    </source>
</evidence>
<dbReference type="InterPro" id="IPR008964">
    <property type="entry name" value="Invasin/intimin_cell_adhesion"/>
</dbReference>
<dbReference type="SMART" id="SM00635">
    <property type="entry name" value="BID_2"/>
    <property type="match status" value="3"/>
</dbReference>
<feature type="signal peptide" evidence="2">
    <location>
        <begin position="1"/>
        <end position="27"/>
    </location>
</feature>
<dbReference type="Gene3D" id="2.60.120.260">
    <property type="entry name" value="Galactose-binding domain-like"/>
    <property type="match status" value="3"/>
</dbReference>
<accession>A0A9D2NRS5</accession>
<comment type="caution">
    <text evidence="4">The sequence shown here is derived from an EMBL/GenBank/DDBJ whole genome shotgun (WGS) entry which is preliminary data.</text>
</comment>
<reference evidence="4" key="1">
    <citation type="journal article" date="2021" name="PeerJ">
        <title>Extensive microbial diversity within the chicken gut microbiome revealed by metagenomics and culture.</title>
        <authorList>
            <person name="Gilroy R."/>
            <person name="Ravi A."/>
            <person name="Getino M."/>
            <person name="Pursley I."/>
            <person name="Horton D.L."/>
            <person name="Alikhan N.F."/>
            <person name="Baker D."/>
            <person name="Gharbi K."/>
            <person name="Hall N."/>
            <person name="Watson M."/>
            <person name="Adriaenssens E.M."/>
            <person name="Foster-Nyarko E."/>
            <person name="Jarju S."/>
            <person name="Secka A."/>
            <person name="Antonio M."/>
            <person name="Oren A."/>
            <person name="Chaudhuri R.R."/>
            <person name="La Ragione R."/>
            <person name="Hildebrand F."/>
            <person name="Pallen M.J."/>
        </authorList>
    </citation>
    <scope>NUCLEOTIDE SEQUENCE</scope>
    <source>
        <strain evidence="4">CHK187-11901</strain>
    </source>
</reference>
<dbReference type="Gene3D" id="2.60.40.1080">
    <property type="match status" value="2"/>
</dbReference>
<keyword evidence="2" id="KW-0732">Signal</keyword>
<sequence>MKKLWKCILSFLMAALLLPVSPQPIQAETDTFINDFDIGMGIDQVTYIGEWNTDQNYPDLFYGGDDHWIAFETDRFDGALEIVFYGTAIKLYGNLEPMGGIQRILIDGQEIAEVDAYAPQKQMGVCLFDSAEHVSLAADKHVLRYEPTQTKNEASSGYNMQFDYARASAPQDGALQYAQLRQQSMSVEAGEQQQVQLQLFPANAAAQVRWESSDPQIAAVDANGMVSGLAEGDCMISATLPQIDAELFCSLSVVPAAADLEETIVNDDEVGTEMFQFSFEGPWVHEGGFPDRFVGGDEHWITSAQFGDVLPAYSFRFYGSKVELYGHKVPAGAMADVLIDGEPVGTIDHYLPSRAEQQLLFASAEMEEGEHVITVRLNGQSNPSSTGTFEAAVDYAKFYHTEREFYPTAIQLEDSEIMLEEGMTYQPSAKILPSYATVLPDIIWTSSDPQVASADPQSGAIRALRAGEATIAARLDGMDIEASFKVEVRPCKERFAAMIKDNNLHAYEDEYLTYVEQTYEEGTGGMRSWSGTAWRNDVVTSRIDLLTKAESYEDVTLSSSDFISDSGSVITSENIAMTFMRSSLAYTNERQITDIITDERVMDLQAQKLYSVWVAINVPEQAQPGEYHGTLRISCDDTVLAEFAYTLHVIDLVQPDAQEDEMQLELWMYPYSSNRYYSGKSTAEYFGDSVEDLYAVHLDPQYQDGLESQLELYRKAGGDAITVTVVEDPWNSQTPDPYPSMVKWIRHSDGTFSFDYTDLDYWISLNLAYGIDGQIKSFSMSCWGNRITYYDEASAQVVSEAPATGSARWEELWRAFMEDYVAHMEEKGWFDMTYMAMDERPLAEIEPVLDLVESVTNSKGESMKMSLAVYDYDAESIFDRIDDLSLAYQLGSSKVKEIAEHRQELGLLTTMYTCGAQNSALLNEPGEGAYSIYHAAKYGTDGFLRWALDAFNDDPLISSAHRILAAGDIYLIYPDEKDAAAMQAHSSVRFEKLMEGVRDMAKLKVLREQYPQLEEKVADLLDSIGMNTMPAEVNRVRAEIFRLSEEALYGEIEEGIQIEEGDLRMEQGEMRQLHLRYTPAELEQNVRDVTYLNDMDPQIMYSGSWIEESGYDDLFYGGDDHYCAPQDGEDAANHGYSFAFSGDSFAIIGNREPMAGKFDVYIDGEYAATVDPYDSAKLRHQAIYTSPLLENTAHEVQVVGNGEKNAQASGYNMQLDVIETYVHAQVRWTSSDPQIVSVSAAGELKALRAGTAMISVSYGEYTDRIQVSVATSAVTDDEGQKADDADTAAVSAWPLIMLLLSGSAIGLLLMWKKRRSS</sequence>
<dbReference type="EMBL" id="DWWM01000021">
    <property type="protein sequence ID" value="HJC36155.1"/>
    <property type="molecule type" value="Genomic_DNA"/>
</dbReference>
<feature type="domain" description="BIG2" evidence="3">
    <location>
        <begin position="174"/>
        <end position="250"/>
    </location>
</feature>
<dbReference type="Pfam" id="PF13320">
    <property type="entry name" value="GH123_cat"/>
    <property type="match status" value="1"/>
</dbReference>
<feature type="transmembrane region" description="Helical" evidence="1">
    <location>
        <begin position="1292"/>
        <end position="1311"/>
    </location>
</feature>
<evidence type="ECO:0000313" key="5">
    <source>
        <dbReference type="Proteomes" id="UP000823896"/>
    </source>
</evidence>
<reference evidence="4" key="2">
    <citation type="submission" date="2021-04" db="EMBL/GenBank/DDBJ databases">
        <authorList>
            <person name="Gilroy R."/>
        </authorList>
    </citation>
    <scope>NUCLEOTIDE SEQUENCE</scope>
    <source>
        <strain evidence="4">CHK187-11901</strain>
    </source>
</reference>
<proteinExistence type="predicted"/>
<organism evidence="4 5">
    <name type="scientific">Candidatus Merdibacter merdavium</name>
    <dbReference type="NCBI Taxonomy" id="2838692"/>
    <lineage>
        <taxon>Bacteria</taxon>
        <taxon>Bacillati</taxon>
        <taxon>Bacillota</taxon>
        <taxon>Erysipelotrichia</taxon>
        <taxon>Erysipelotrichales</taxon>
        <taxon>Erysipelotrichaceae</taxon>
        <taxon>Merdibacter</taxon>
    </lineage>
</organism>
<keyword evidence="1" id="KW-0812">Transmembrane</keyword>
<evidence type="ECO:0000313" key="4">
    <source>
        <dbReference type="EMBL" id="HJC36155.1"/>
    </source>
</evidence>
<evidence type="ECO:0000259" key="3">
    <source>
        <dbReference type="SMART" id="SM00635"/>
    </source>
</evidence>
<dbReference type="InterPro" id="IPR053850">
    <property type="entry name" value="Glyco_hydro_123_N_2"/>
</dbReference>
<feature type="chain" id="PRO_5038581382" evidence="2">
    <location>
        <begin position="28"/>
        <end position="1317"/>
    </location>
</feature>
<dbReference type="SUPFAM" id="SSF49373">
    <property type="entry name" value="Invasin/intimin cell-adhesion fragments"/>
    <property type="match status" value="3"/>
</dbReference>
<keyword evidence="1" id="KW-0472">Membrane</keyword>
<evidence type="ECO:0000256" key="1">
    <source>
        <dbReference type="SAM" id="Phobius"/>
    </source>
</evidence>
<protein>
    <submittedName>
        <fullName evidence="4">Ig-like domain-containing protein</fullName>
    </submittedName>
</protein>
<dbReference type="InterPro" id="IPR025150">
    <property type="entry name" value="GH123_cat"/>
</dbReference>